<reference evidence="2 3" key="1">
    <citation type="submission" date="2024-03" db="EMBL/GenBank/DDBJ databases">
        <title>The Genome Sequence of Enterococcus sp. DIV2402.</title>
        <authorList>
            <consortium name="The Broad Institute Genomics Platform"/>
            <consortium name="The Broad Institute Microbial Omics Core"/>
            <consortium name="The Broad Institute Genomic Center for Infectious Diseases"/>
            <person name="Earl A."/>
            <person name="Manson A."/>
            <person name="Gilmore M."/>
            <person name="Schwartman J."/>
            <person name="Shea T."/>
            <person name="Abouelleil A."/>
            <person name="Cao P."/>
            <person name="Chapman S."/>
            <person name="Cusick C."/>
            <person name="Young S."/>
            <person name="Neafsey D."/>
            <person name="Nusbaum C."/>
            <person name="Birren B."/>
        </authorList>
    </citation>
    <scope>NUCLEOTIDE SEQUENCE [LARGE SCALE GENOMIC DNA]</scope>
    <source>
        <strain evidence="2 3">DIV2402</strain>
    </source>
</reference>
<dbReference type="Gene3D" id="3.10.180.10">
    <property type="entry name" value="2,3-Dihydroxybiphenyl 1,2-Dioxygenase, domain 1"/>
    <property type="match status" value="2"/>
</dbReference>
<sequence>MSARIHHISIVNRFIRPTFDFYHNILGLKLLMKTINQDDHTMYHLFFSDNHHRVGTELTFFEVQEGNNQFFGTNTIERTILKVPSEASLHFWEIYFETQGVCHYGIESFSGRPILRFEGPDATQLALVPLREFEDIDDYFPYVTDQIPTEHAILGIDAIQLRVQYSDATERELLSLGWQHKEYVNFFSGHQRVTILENQDTQFYQEVQIIQDRENPIAVEGIGGVHHVAFGVENKSDLQRIDKQLQERNFINSGIKDREFFESLYYRDPNQLLIEIATGEGNLDAKAYENQSPRFEEIPLFLPQYLNFIREQVEQQLANQIHDEE</sequence>
<dbReference type="PANTHER" id="PTHR36110">
    <property type="entry name" value="RING-CLEAVING DIOXYGENASE MHQE-RELATED"/>
    <property type="match status" value="1"/>
</dbReference>
<dbReference type="InterPro" id="IPR052537">
    <property type="entry name" value="Extradiol_RC_dioxygenase"/>
</dbReference>
<name>A0ABZ2SL80_9ENTE</name>
<dbReference type="RefSeq" id="WP_207942489.1">
    <property type="nucleotide sequence ID" value="NZ_CP147251.1"/>
</dbReference>
<evidence type="ECO:0000313" key="2">
    <source>
        <dbReference type="EMBL" id="WYJ76248.1"/>
    </source>
</evidence>
<evidence type="ECO:0000259" key="1">
    <source>
        <dbReference type="PROSITE" id="PS51819"/>
    </source>
</evidence>
<protein>
    <submittedName>
        <fullName evidence="2">Glyoxalase</fullName>
    </submittedName>
</protein>
<proteinExistence type="predicted"/>
<dbReference type="InterPro" id="IPR037523">
    <property type="entry name" value="VOC_core"/>
</dbReference>
<dbReference type="InterPro" id="IPR029068">
    <property type="entry name" value="Glyas_Bleomycin-R_OHBP_Dase"/>
</dbReference>
<organism evidence="2 3">
    <name type="scientific">Candidatus Enterococcus lowellii</name>
    <dbReference type="NCBI Taxonomy" id="2230877"/>
    <lineage>
        <taxon>Bacteria</taxon>
        <taxon>Bacillati</taxon>
        <taxon>Bacillota</taxon>
        <taxon>Bacilli</taxon>
        <taxon>Lactobacillales</taxon>
        <taxon>Enterococcaceae</taxon>
        <taxon>Enterococcus</taxon>
    </lineage>
</organism>
<dbReference type="SUPFAM" id="SSF54593">
    <property type="entry name" value="Glyoxalase/Bleomycin resistance protein/Dihydroxybiphenyl dioxygenase"/>
    <property type="match status" value="1"/>
</dbReference>
<keyword evidence="3" id="KW-1185">Reference proteome</keyword>
<dbReference type="PANTHER" id="PTHR36110:SF4">
    <property type="entry name" value="RING-CLEAVING DIOXYGENASE MHQA-RELATED"/>
    <property type="match status" value="1"/>
</dbReference>
<evidence type="ECO:0000313" key="3">
    <source>
        <dbReference type="Proteomes" id="UP000664701"/>
    </source>
</evidence>
<dbReference type="EMBL" id="CP147251">
    <property type="protein sequence ID" value="WYJ76248.1"/>
    <property type="molecule type" value="Genomic_DNA"/>
</dbReference>
<dbReference type="PROSITE" id="PS51819">
    <property type="entry name" value="VOC"/>
    <property type="match status" value="1"/>
</dbReference>
<accession>A0ABZ2SL80</accession>
<dbReference type="Proteomes" id="UP000664701">
    <property type="component" value="Chromosome"/>
</dbReference>
<feature type="domain" description="VOC" evidence="1">
    <location>
        <begin position="155"/>
        <end position="279"/>
    </location>
</feature>
<gene>
    <name evidence="2" type="ORF">DOK78_000874</name>
</gene>